<evidence type="ECO:0000313" key="1">
    <source>
        <dbReference type="EMBL" id="RKN56007.1"/>
    </source>
</evidence>
<sequence length="139" mass="14632">MVTKLTKPGEAHTTAAGTLTLVASLTVDGGVALNTFAGPERIAELSGLTFTSRLDAAEVYRDIRDGGLAGMSLADIAEKVRERLVDIAAPLRGRAGYEPRVNELDRALDRVERLAFTSDLSSATAELNALADAVYGSVL</sequence>
<dbReference type="RefSeq" id="WP_120780190.1">
    <property type="nucleotide sequence ID" value="NZ_JBHLUP010000002.1"/>
</dbReference>
<gene>
    <name evidence="1" type="ORF">D7193_15595</name>
</gene>
<reference evidence="1 2" key="1">
    <citation type="journal article" date="2015" name="Int. J. Syst. Evol. Microbiol.">
        <title>Micromonospora costi sp. nov., isolated from a leaf of Costus speciosus.</title>
        <authorList>
            <person name="Thawai C."/>
        </authorList>
    </citation>
    <scope>NUCLEOTIDE SEQUENCE [LARGE SCALE GENOMIC DNA]</scope>
    <source>
        <strain evidence="1 2">CS1-12</strain>
    </source>
</reference>
<dbReference type="Proteomes" id="UP000279968">
    <property type="component" value="Unassembled WGS sequence"/>
</dbReference>
<dbReference type="AlphaFoldDB" id="A0A3B0AAC0"/>
<evidence type="ECO:0000313" key="2">
    <source>
        <dbReference type="Proteomes" id="UP000279968"/>
    </source>
</evidence>
<dbReference type="OrthoDB" id="9842710at2"/>
<comment type="caution">
    <text evidence="1">The sequence shown here is derived from an EMBL/GenBank/DDBJ whole genome shotgun (WGS) entry which is preliminary data.</text>
</comment>
<organism evidence="1 2">
    <name type="scientific">Micromonospora costi</name>
    <dbReference type="NCBI Taxonomy" id="1530042"/>
    <lineage>
        <taxon>Bacteria</taxon>
        <taxon>Bacillati</taxon>
        <taxon>Actinomycetota</taxon>
        <taxon>Actinomycetes</taxon>
        <taxon>Micromonosporales</taxon>
        <taxon>Micromonosporaceae</taxon>
        <taxon>Micromonospora</taxon>
    </lineage>
</organism>
<proteinExistence type="predicted"/>
<keyword evidence="2" id="KW-1185">Reference proteome</keyword>
<dbReference type="EMBL" id="RBAN01000002">
    <property type="protein sequence ID" value="RKN56007.1"/>
    <property type="molecule type" value="Genomic_DNA"/>
</dbReference>
<name>A0A3B0AAC0_9ACTN</name>
<accession>A0A3B0AAC0</accession>
<protein>
    <submittedName>
        <fullName evidence="1">Uncharacterized protein</fullName>
    </submittedName>
</protein>